<dbReference type="InterPro" id="IPR035979">
    <property type="entry name" value="RBD_domain_sf"/>
</dbReference>
<dbReference type="CDD" id="cd06145">
    <property type="entry name" value="REX1_like"/>
    <property type="match status" value="1"/>
</dbReference>
<comment type="caution">
    <text evidence="7">The sequence shown here is derived from an EMBL/GenBank/DDBJ whole genome shotgun (WGS) entry which is preliminary data.</text>
</comment>
<evidence type="ECO:0000256" key="4">
    <source>
        <dbReference type="PROSITE-ProRule" id="PRU00176"/>
    </source>
</evidence>
<dbReference type="SUPFAM" id="SSF54928">
    <property type="entry name" value="RNA-binding domain, RBD"/>
    <property type="match status" value="1"/>
</dbReference>
<evidence type="ECO:0000313" key="7">
    <source>
        <dbReference type="EMBL" id="TWW58923.1"/>
    </source>
</evidence>
<dbReference type="SMART" id="SM00479">
    <property type="entry name" value="EXOIII"/>
    <property type="match status" value="1"/>
</dbReference>
<evidence type="ECO:0000256" key="5">
    <source>
        <dbReference type="SAM" id="MobiDB-lite"/>
    </source>
</evidence>
<feature type="domain" description="RRM" evidence="6">
    <location>
        <begin position="594"/>
        <end position="673"/>
    </location>
</feature>
<dbReference type="SUPFAM" id="SSF53098">
    <property type="entry name" value="Ribonuclease H-like"/>
    <property type="match status" value="1"/>
</dbReference>
<dbReference type="AlphaFoldDB" id="A0A5C6MVC6"/>
<dbReference type="InterPro" id="IPR012677">
    <property type="entry name" value="Nucleotide-bd_a/b_plait_sf"/>
</dbReference>
<dbReference type="InterPro" id="IPR000504">
    <property type="entry name" value="RRM_dom"/>
</dbReference>
<dbReference type="Gene3D" id="3.30.420.10">
    <property type="entry name" value="Ribonuclease H-like superfamily/Ribonuclease H"/>
    <property type="match status" value="1"/>
</dbReference>
<dbReference type="PANTHER" id="PTHR12801">
    <property type="entry name" value="RNA EXONUCLEASE REXO1 / RECO3 FAMILY MEMBER-RELATED"/>
    <property type="match status" value="1"/>
</dbReference>
<proteinExistence type="predicted"/>
<name>A0A5C6MVC6_9TELE</name>
<keyword evidence="8" id="KW-1185">Reference proteome</keyword>
<evidence type="ECO:0000256" key="1">
    <source>
        <dbReference type="ARBA" id="ARBA00022722"/>
    </source>
</evidence>
<dbReference type="GO" id="GO:0005634">
    <property type="term" value="C:nucleus"/>
    <property type="evidence" value="ECO:0007669"/>
    <property type="project" value="TreeGrafter"/>
</dbReference>
<evidence type="ECO:0000313" key="8">
    <source>
        <dbReference type="Proteomes" id="UP000324091"/>
    </source>
</evidence>
<dbReference type="Pfam" id="PF00076">
    <property type="entry name" value="RRM_1"/>
    <property type="match status" value="1"/>
</dbReference>
<dbReference type="SMART" id="SM00360">
    <property type="entry name" value="RRM"/>
    <property type="match status" value="2"/>
</dbReference>
<dbReference type="GO" id="GO:0004527">
    <property type="term" value="F:exonuclease activity"/>
    <property type="evidence" value="ECO:0007669"/>
    <property type="project" value="UniProtKB-KW"/>
</dbReference>
<dbReference type="InterPro" id="IPR013520">
    <property type="entry name" value="Ribonucl_H"/>
</dbReference>
<dbReference type="GO" id="GO:0003723">
    <property type="term" value="F:RNA binding"/>
    <property type="evidence" value="ECO:0007669"/>
    <property type="project" value="UniProtKB-UniRule"/>
</dbReference>
<dbReference type="InterPro" id="IPR047021">
    <property type="entry name" value="REXO1/3/4-like"/>
</dbReference>
<reference evidence="7 8" key="1">
    <citation type="submission" date="2019-04" db="EMBL/GenBank/DDBJ databases">
        <title>Chromosome genome assembly for Takifugu flavidus.</title>
        <authorList>
            <person name="Xiao S."/>
        </authorList>
    </citation>
    <scope>NUCLEOTIDE SEQUENCE [LARGE SCALE GENOMIC DNA]</scope>
    <source>
        <strain evidence="7">HTHZ2018</strain>
        <tissue evidence="7">Muscle</tissue>
    </source>
</reference>
<dbReference type="InterPro" id="IPR012337">
    <property type="entry name" value="RNaseH-like_sf"/>
</dbReference>
<feature type="region of interest" description="Disordered" evidence="5">
    <location>
        <begin position="1"/>
        <end position="47"/>
    </location>
</feature>
<evidence type="ECO:0000256" key="2">
    <source>
        <dbReference type="ARBA" id="ARBA00022801"/>
    </source>
</evidence>
<feature type="compositionally biased region" description="Basic and acidic residues" evidence="5">
    <location>
        <begin position="22"/>
        <end position="47"/>
    </location>
</feature>
<evidence type="ECO:0000256" key="3">
    <source>
        <dbReference type="ARBA" id="ARBA00022839"/>
    </source>
</evidence>
<dbReference type="Gene3D" id="3.30.70.330">
    <property type="match status" value="2"/>
</dbReference>
<keyword evidence="3 7" id="KW-0269">Exonuclease</keyword>
<accession>A0A5C6MVC6</accession>
<dbReference type="InterPro" id="IPR034922">
    <property type="entry name" value="REX1-like_exo"/>
</dbReference>
<dbReference type="EMBL" id="RHFK02000019">
    <property type="protein sequence ID" value="TWW58923.1"/>
    <property type="molecule type" value="Genomic_DNA"/>
</dbReference>
<dbReference type="Proteomes" id="UP000324091">
    <property type="component" value="Chromosome 6"/>
</dbReference>
<protein>
    <submittedName>
        <fullName evidence="7">RNA exonuclease 5</fullName>
    </submittedName>
</protein>
<feature type="compositionally biased region" description="Polar residues" evidence="5">
    <location>
        <begin position="1"/>
        <end position="13"/>
    </location>
</feature>
<evidence type="ECO:0000259" key="6">
    <source>
        <dbReference type="PROSITE" id="PS50102"/>
    </source>
</evidence>
<dbReference type="PANTHER" id="PTHR12801:SF82">
    <property type="entry name" value="RNA EXONUCLEASE 5"/>
    <property type="match status" value="1"/>
</dbReference>
<sequence length="768" mass="86110">MDPAASQSMTYSGNKRKNITPSEHEQAKRRKTLQESEEKLETGRESRSARICAMPDLFPQPITLNELVELLHYAALGKTGGNKKPSWCRLFHQRKIKALNVVIVEGLSQSDFYRHYLSLRHLRSRYTTRVTFTPSPTDIASAIFSSELPKSDSLFRPQRHGENSQLDKALRIHPVITAYGTQRRGLTAYVLTQEEMIKKHFPVKGVPGFEEFACTDSVACVTDSSPLFGLDCEMCLTGQGYELTRVSLVDSDGKCLLDQLVKPQNHILNYLTCFSGITAAMLRPVRTTLRDVQAQLRTLLPSDAVLVGHSINNDLMALKMIHQHVIDTSLLYRRQCGQKFKLKVLTEVVLNKKIQTEDRKGHNPTEDAVAALELAHYFIRMGPCRVVELHLEELWGYKVEEASPDCASSPPLSRRFADVLQTHGRSVAFIGKRADVALSLSNQVWQNSDKQVLASFRSQTKCPFLSVIQLSSFSDHLKRRPPHQEVQDQRSCTILRNMCVVFAGPFPAGFSQREVKRLFCCCGPVHKIRMLHTAVRLHAEIQFELLEGAALALATLNGLNVQGQNIKVQRPVDESLLDLELTLDALACDHLNSSHLYAFQHDNASKTELSEETVRETFSHFGPVERVLLPTNPGCRARRHAHIQFNSPADKRRALSSSEELRKQNYLVSSTLTPTHLTSWVAMTMLRANTVDSHQIAAEGEESHTCIGSQDQDSITMLKLDRRLRRLFRSLPDGTLSVVILGGHHSAHSPGLCLLEVKQDPQGETGSS</sequence>
<feature type="domain" description="RRM" evidence="6">
    <location>
        <begin position="499"/>
        <end position="573"/>
    </location>
</feature>
<dbReference type="InterPro" id="IPR036397">
    <property type="entry name" value="RNaseH_sf"/>
</dbReference>
<gene>
    <name evidence="7" type="ORF">D4764_06G0004530</name>
</gene>
<dbReference type="PROSITE" id="PS50102">
    <property type="entry name" value="RRM"/>
    <property type="match status" value="2"/>
</dbReference>
<organism evidence="7 8">
    <name type="scientific">Takifugu flavidus</name>
    <name type="common">sansaifugu</name>
    <dbReference type="NCBI Taxonomy" id="433684"/>
    <lineage>
        <taxon>Eukaryota</taxon>
        <taxon>Metazoa</taxon>
        <taxon>Chordata</taxon>
        <taxon>Craniata</taxon>
        <taxon>Vertebrata</taxon>
        <taxon>Euteleostomi</taxon>
        <taxon>Actinopterygii</taxon>
        <taxon>Neopterygii</taxon>
        <taxon>Teleostei</taxon>
        <taxon>Neoteleostei</taxon>
        <taxon>Acanthomorphata</taxon>
        <taxon>Eupercaria</taxon>
        <taxon>Tetraodontiformes</taxon>
        <taxon>Tetradontoidea</taxon>
        <taxon>Tetraodontidae</taxon>
        <taxon>Takifugu</taxon>
    </lineage>
</organism>
<dbReference type="FunFam" id="3.30.420.10:FF:000175">
    <property type="entry name" value="RNA exonuclease 5"/>
    <property type="match status" value="1"/>
</dbReference>
<keyword evidence="2" id="KW-0378">Hydrolase</keyword>
<keyword evidence="1" id="KW-0540">Nuclease</keyword>
<dbReference type="CDD" id="cd00590">
    <property type="entry name" value="RRM_SF"/>
    <property type="match status" value="1"/>
</dbReference>
<keyword evidence="4" id="KW-0694">RNA-binding</keyword>